<dbReference type="InterPro" id="IPR047960">
    <property type="entry name" value="Transpos_IS1380"/>
</dbReference>
<keyword evidence="3" id="KW-1185">Reference proteome</keyword>
<dbReference type="InterPro" id="IPR025668">
    <property type="entry name" value="Tnp_DDE_dom"/>
</dbReference>
<dbReference type="RefSeq" id="WP_200343417.1">
    <property type="nucleotide sequence ID" value="NZ_NRRL01000132.1"/>
</dbReference>
<evidence type="ECO:0000259" key="1">
    <source>
        <dbReference type="Pfam" id="PF13701"/>
    </source>
</evidence>
<evidence type="ECO:0000313" key="3">
    <source>
        <dbReference type="Proteomes" id="UP001296873"/>
    </source>
</evidence>
<dbReference type="EMBL" id="NRRL01000132">
    <property type="protein sequence ID" value="MBK1670966.1"/>
    <property type="molecule type" value="Genomic_DNA"/>
</dbReference>
<dbReference type="Pfam" id="PF13701">
    <property type="entry name" value="DDE_Tnp_1_4"/>
    <property type="match status" value="1"/>
</dbReference>
<name>A0ABS1DKC7_9PROT</name>
<gene>
    <name evidence="2" type="ORF">CKO28_23425</name>
</gene>
<accession>A0ABS1DKC7</accession>
<organism evidence="2 3">
    <name type="scientific">Rhodovibrio sodomensis</name>
    <dbReference type="NCBI Taxonomy" id="1088"/>
    <lineage>
        <taxon>Bacteria</taxon>
        <taxon>Pseudomonadati</taxon>
        <taxon>Pseudomonadota</taxon>
        <taxon>Alphaproteobacteria</taxon>
        <taxon>Rhodospirillales</taxon>
        <taxon>Rhodovibrionaceae</taxon>
        <taxon>Rhodovibrio</taxon>
    </lineage>
</organism>
<protein>
    <recommendedName>
        <fullName evidence="1">Transposase DDE domain-containing protein</fullName>
    </recommendedName>
</protein>
<reference evidence="2 3" key="1">
    <citation type="journal article" date="2020" name="Microorganisms">
        <title>Osmotic Adaptation and Compatible Solute Biosynthesis of Phototrophic Bacteria as Revealed from Genome Analyses.</title>
        <authorList>
            <person name="Imhoff J.F."/>
            <person name="Rahn T."/>
            <person name="Kunzel S."/>
            <person name="Keller A."/>
            <person name="Neulinger S.C."/>
        </authorList>
    </citation>
    <scope>NUCLEOTIDE SEQUENCE [LARGE SCALE GENOMIC DNA]</scope>
    <source>
        <strain evidence="2 3">DSM 9895</strain>
    </source>
</reference>
<dbReference type="InterPro" id="IPR012337">
    <property type="entry name" value="RNaseH-like_sf"/>
</dbReference>
<comment type="caution">
    <text evidence="2">The sequence shown here is derived from an EMBL/GenBank/DDBJ whole genome shotgun (WGS) entry which is preliminary data.</text>
</comment>
<dbReference type="NCBIfam" id="NF033539">
    <property type="entry name" value="transpos_IS1380"/>
    <property type="match status" value="1"/>
</dbReference>
<sequence>MSERRHLLTPSFNRSVQVEGRDERLGTAGGAVLLREIMQLSGLRRFLADRLQDPRRQAAIWYPIEELVCAYLILIAQGWRHGQDADRLRHAPALCISATQTRGPAAVDQPLPSQPTLSRTLDILARGDNRAILAEALAALAGTGLKARRRGHRKRAITIDIDGLAFPVEGHQPGSAWNGHHGCRCYDPLIASSAELGDMLGAALRPGNAGSAAGAKPFILDVVERAERHLCQVALIRLDAGFPSEDLLAALEANGTPYIARLKANSALDRLSAPYRKRPRGRPPHEPRLWCLDLSYQAGPWSTPRRVVLVLKERAEDRELDRFYLVTSIAPERMTAEEILARYRQRGTAEAHMGELKEVCHPALSATDRPKTRYADRPVVSAGQLPSQAFARNEALLLLNQLAYQVLHIARRALETARGEGVSLHWLRRALLVIGTRVVTGGRQLKVIIENRFADLWVAVIELLYRWRWPPP</sequence>
<dbReference type="Proteomes" id="UP001296873">
    <property type="component" value="Unassembled WGS sequence"/>
</dbReference>
<evidence type="ECO:0000313" key="2">
    <source>
        <dbReference type="EMBL" id="MBK1670966.1"/>
    </source>
</evidence>
<dbReference type="SUPFAM" id="SSF53098">
    <property type="entry name" value="Ribonuclease H-like"/>
    <property type="match status" value="1"/>
</dbReference>
<proteinExistence type="predicted"/>
<feature type="domain" description="Transposase DDE" evidence="1">
    <location>
        <begin position="10"/>
        <end position="357"/>
    </location>
</feature>